<evidence type="ECO:0000256" key="2">
    <source>
        <dbReference type="ARBA" id="ARBA00005236"/>
    </source>
</evidence>
<keyword evidence="5 8" id="KW-0812">Transmembrane</keyword>
<evidence type="ECO:0000259" key="10">
    <source>
        <dbReference type="Pfam" id="PF12704"/>
    </source>
</evidence>
<evidence type="ECO:0000256" key="3">
    <source>
        <dbReference type="ARBA" id="ARBA00022448"/>
    </source>
</evidence>
<dbReference type="InterPro" id="IPR003838">
    <property type="entry name" value="ABC3_permease_C"/>
</dbReference>
<evidence type="ECO:0000259" key="9">
    <source>
        <dbReference type="Pfam" id="PF02687"/>
    </source>
</evidence>
<dbReference type="AlphaFoldDB" id="A0A432XAP2"/>
<keyword evidence="7 8" id="KW-0472">Membrane</keyword>
<dbReference type="PANTHER" id="PTHR30489:SF0">
    <property type="entry name" value="LIPOPROTEIN-RELEASING SYSTEM TRANSMEMBRANE PROTEIN LOLE"/>
    <property type="match status" value="1"/>
</dbReference>
<comment type="caution">
    <text evidence="11">The sequence shown here is derived from an EMBL/GenBank/DDBJ whole genome shotgun (WGS) entry which is preliminary data.</text>
</comment>
<dbReference type="GO" id="GO:0042953">
    <property type="term" value="P:lipoprotein transport"/>
    <property type="evidence" value="ECO:0007669"/>
    <property type="project" value="InterPro"/>
</dbReference>
<feature type="transmembrane region" description="Helical" evidence="8">
    <location>
        <begin position="380"/>
        <end position="400"/>
    </location>
</feature>
<organism evidence="11 12">
    <name type="scientific">Aliidiomarina taiwanensis</name>
    <dbReference type="NCBI Taxonomy" id="946228"/>
    <lineage>
        <taxon>Bacteria</taxon>
        <taxon>Pseudomonadati</taxon>
        <taxon>Pseudomonadota</taxon>
        <taxon>Gammaproteobacteria</taxon>
        <taxon>Alteromonadales</taxon>
        <taxon>Idiomarinaceae</taxon>
        <taxon>Aliidiomarina</taxon>
    </lineage>
</organism>
<name>A0A432XAP2_9GAMM</name>
<dbReference type="PANTHER" id="PTHR30489">
    <property type="entry name" value="LIPOPROTEIN-RELEASING SYSTEM TRANSMEMBRANE PROTEIN LOLE"/>
    <property type="match status" value="1"/>
</dbReference>
<keyword evidence="12" id="KW-1185">Reference proteome</keyword>
<feature type="transmembrane region" description="Helical" evidence="8">
    <location>
        <begin position="21"/>
        <end position="47"/>
    </location>
</feature>
<keyword evidence="6 8" id="KW-1133">Transmembrane helix</keyword>
<keyword evidence="4" id="KW-1003">Cell membrane</keyword>
<dbReference type="Pfam" id="PF02687">
    <property type="entry name" value="FtsX"/>
    <property type="match status" value="1"/>
</dbReference>
<evidence type="ECO:0000256" key="4">
    <source>
        <dbReference type="ARBA" id="ARBA00022475"/>
    </source>
</evidence>
<dbReference type="InterPro" id="IPR011925">
    <property type="entry name" value="LolCE_TM"/>
</dbReference>
<dbReference type="Pfam" id="PF12704">
    <property type="entry name" value="MacB_PCD"/>
    <property type="match status" value="1"/>
</dbReference>
<evidence type="ECO:0000313" key="11">
    <source>
        <dbReference type="EMBL" id="RUO44394.1"/>
    </source>
</evidence>
<sequence length="414" mass="45340">MSLAFLLARRFRRAKQSSSGYVGFISRSSTIGIALGCAILITLLSIMNGFHKALEDDLLSVIPHVEFESVSGTLTNWREVKRRAEAHEQVLAAAPVMRITGMVQQQRRFYGVDIRAIDTSLEPQVSRVTEYTSAATWQAFEQDPEGVLLGAGLADNLGIQVGDKLMVIVPEVTPHGGTNRAPKRLWLTYKGAFAFGGELDFRQAYMHLGRAQQLMGVEDAANAVRLRVNDVYAAPHIAADVGFELSEYAYMHDWTRSQGHLYRDIQMVRTVMYIVLFLVLAVASFNIVATLMMQVEEKRAAIAILKTMGAADSLILRTFVWQGALNGIPGAFVGALLGWLMATELPSILQGLEQLLGHSLLAGDIYFVNRIPVDVQGADIVLVTGTALLMSLLATLYPAYRASQLAPAASLRQS</sequence>
<dbReference type="OrthoDB" id="9808461at2"/>
<dbReference type="InterPro" id="IPR051447">
    <property type="entry name" value="Lipoprotein-release_system"/>
</dbReference>
<evidence type="ECO:0000256" key="6">
    <source>
        <dbReference type="ARBA" id="ARBA00022989"/>
    </source>
</evidence>
<keyword evidence="11" id="KW-0449">Lipoprotein</keyword>
<feature type="transmembrane region" description="Helical" evidence="8">
    <location>
        <begin position="314"/>
        <end position="342"/>
    </location>
</feature>
<evidence type="ECO:0000256" key="5">
    <source>
        <dbReference type="ARBA" id="ARBA00022692"/>
    </source>
</evidence>
<accession>A0A432XAP2</accession>
<feature type="domain" description="MacB-like periplasmic core" evidence="10">
    <location>
        <begin position="30"/>
        <end position="232"/>
    </location>
</feature>
<dbReference type="EMBL" id="PIPQ01000001">
    <property type="protein sequence ID" value="RUO44394.1"/>
    <property type="molecule type" value="Genomic_DNA"/>
</dbReference>
<protein>
    <submittedName>
        <fullName evidence="11">Lipoprotein-releasing system transmembrane subunit, LolC/LolE family</fullName>
    </submittedName>
</protein>
<evidence type="ECO:0000313" key="12">
    <source>
        <dbReference type="Proteomes" id="UP000286976"/>
    </source>
</evidence>
<dbReference type="GO" id="GO:0098797">
    <property type="term" value="C:plasma membrane protein complex"/>
    <property type="evidence" value="ECO:0007669"/>
    <property type="project" value="TreeGrafter"/>
</dbReference>
<proteinExistence type="inferred from homology"/>
<feature type="transmembrane region" description="Helical" evidence="8">
    <location>
        <begin position="271"/>
        <end position="293"/>
    </location>
</feature>
<feature type="domain" description="ABC3 transporter permease C-terminal" evidence="9">
    <location>
        <begin position="274"/>
        <end position="405"/>
    </location>
</feature>
<gene>
    <name evidence="11" type="ORF">CWE15_04260</name>
</gene>
<comment type="similarity">
    <text evidence="2">Belongs to the ABC-4 integral membrane protein family. LolC/E subfamily.</text>
</comment>
<dbReference type="RefSeq" id="WP_126756798.1">
    <property type="nucleotide sequence ID" value="NZ_PIPQ01000001.1"/>
</dbReference>
<keyword evidence="3" id="KW-0813">Transport</keyword>
<evidence type="ECO:0000256" key="8">
    <source>
        <dbReference type="SAM" id="Phobius"/>
    </source>
</evidence>
<dbReference type="InterPro" id="IPR025857">
    <property type="entry name" value="MacB_PCD"/>
</dbReference>
<dbReference type="NCBIfam" id="TIGR02212">
    <property type="entry name" value="lolCE"/>
    <property type="match status" value="1"/>
</dbReference>
<dbReference type="GO" id="GO:0044874">
    <property type="term" value="P:lipoprotein localization to outer membrane"/>
    <property type="evidence" value="ECO:0007669"/>
    <property type="project" value="TreeGrafter"/>
</dbReference>
<reference evidence="11 12" key="1">
    <citation type="journal article" date="2011" name="Front. Microbiol.">
        <title>Genomic signatures of strain selection and enhancement in Bacillus atrophaeus var. globigii, a historical biowarfare simulant.</title>
        <authorList>
            <person name="Gibbons H.S."/>
            <person name="Broomall S.M."/>
            <person name="McNew L.A."/>
            <person name="Daligault H."/>
            <person name="Chapman C."/>
            <person name="Bruce D."/>
            <person name="Karavis M."/>
            <person name="Krepps M."/>
            <person name="McGregor P.A."/>
            <person name="Hong C."/>
            <person name="Park K.H."/>
            <person name="Akmal A."/>
            <person name="Feldman A."/>
            <person name="Lin J.S."/>
            <person name="Chang W.E."/>
            <person name="Higgs B.W."/>
            <person name="Demirev P."/>
            <person name="Lindquist J."/>
            <person name="Liem A."/>
            <person name="Fochler E."/>
            <person name="Read T.D."/>
            <person name="Tapia R."/>
            <person name="Johnson S."/>
            <person name="Bishop-Lilly K.A."/>
            <person name="Detter C."/>
            <person name="Han C."/>
            <person name="Sozhamannan S."/>
            <person name="Rosenzweig C.N."/>
            <person name="Skowronski E.W."/>
        </authorList>
    </citation>
    <scope>NUCLEOTIDE SEQUENCE [LARGE SCALE GENOMIC DNA]</scope>
    <source>
        <strain evidence="11 12">AIT1</strain>
    </source>
</reference>
<dbReference type="Proteomes" id="UP000286976">
    <property type="component" value="Unassembled WGS sequence"/>
</dbReference>
<comment type="subcellular location">
    <subcellularLocation>
        <location evidence="1">Cell membrane</location>
        <topology evidence="1">Multi-pass membrane protein</topology>
    </subcellularLocation>
</comment>
<evidence type="ECO:0000256" key="7">
    <source>
        <dbReference type="ARBA" id="ARBA00023136"/>
    </source>
</evidence>
<evidence type="ECO:0000256" key="1">
    <source>
        <dbReference type="ARBA" id="ARBA00004651"/>
    </source>
</evidence>